<dbReference type="OrthoDB" id="7144at2157"/>
<evidence type="ECO:0000256" key="3">
    <source>
        <dbReference type="ARBA" id="ARBA00022980"/>
    </source>
</evidence>
<dbReference type="InterPro" id="IPR019907">
    <property type="entry name" value="Ribosomal_uL6_arc"/>
</dbReference>
<dbReference type="InterPro" id="IPR020040">
    <property type="entry name" value="Ribosomal_uL6_a/b-dom"/>
</dbReference>
<dbReference type="HOGENOM" id="CLU_065464_0_0_2"/>
<dbReference type="FunFam" id="3.90.930.12:FF:000008">
    <property type="entry name" value="50S ribosomal protein L6"/>
    <property type="match status" value="1"/>
</dbReference>
<evidence type="ECO:0000256" key="4">
    <source>
        <dbReference type="ARBA" id="ARBA00023274"/>
    </source>
</evidence>
<evidence type="ECO:0000256" key="2">
    <source>
        <dbReference type="ARBA" id="ARBA00022884"/>
    </source>
</evidence>
<dbReference type="NCBIfam" id="NF004037">
    <property type="entry name" value="PRK05518.1"/>
    <property type="match status" value="1"/>
</dbReference>
<dbReference type="GO" id="GO:0003735">
    <property type="term" value="F:structural constituent of ribosome"/>
    <property type="evidence" value="ECO:0007669"/>
    <property type="project" value="UniProtKB-UniRule"/>
</dbReference>
<dbReference type="NCBIfam" id="TIGR03653">
    <property type="entry name" value="uL6_arch"/>
    <property type="match status" value="1"/>
</dbReference>
<feature type="domain" description="Large ribosomal subunit protein uL6 alpha-beta" evidence="6">
    <location>
        <begin position="95"/>
        <end position="169"/>
    </location>
</feature>
<dbReference type="STRING" id="679901.Mzhil_1213"/>
<dbReference type="InterPro" id="IPR000702">
    <property type="entry name" value="Ribosomal_uL6-like"/>
</dbReference>
<dbReference type="SUPFAM" id="SSF56053">
    <property type="entry name" value="Ribosomal protein L6"/>
    <property type="match status" value="2"/>
</dbReference>
<gene>
    <name evidence="5" type="primary">rpl6</name>
    <name evidence="7" type="ordered locus">Mzhil_1213</name>
</gene>
<dbReference type="Proteomes" id="UP000006622">
    <property type="component" value="Chromosome"/>
</dbReference>
<dbReference type="Pfam" id="PF00347">
    <property type="entry name" value="Ribosomal_L6"/>
    <property type="match status" value="2"/>
</dbReference>
<dbReference type="RefSeq" id="WP_013898504.1">
    <property type="nucleotide sequence ID" value="NC_015676.1"/>
</dbReference>
<dbReference type="HAMAP" id="MF_01365_A">
    <property type="entry name" value="Ribosomal_uL6_A"/>
    <property type="match status" value="1"/>
</dbReference>
<name>F7XMP7_METZD</name>
<proteinExistence type="inferred from homology"/>
<evidence type="ECO:0000256" key="5">
    <source>
        <dbReference type="HAMAP-Rule" id="MF_01365"/>
    </source>
</evidence>
<comment type="function">
    <text evidence="5">This protein binds to the 23S rRNA, and is important in its secondary structure. It is located near the subunit interface in the base of the L7/L12 stalk, and near the tRNA binding site of the peptidyltransferase center.</text>
</comment>
<comment type="similarity">
    <text evidence="5">Belongs to the universal ribosomal protein uL6 family.</text>
</comment>
<evidence type="ECO:0000256" key="1">
    <source>
        <dbReference type="ARBA" id="ARBA00022730"/>
    </source>
</evidence>
<dbReference type="KEGG" id="mzh:Mzhil_1213"/>
<comment type="subunit">
    <text evidence="5">Part of the 50S ribosomal subunit.</text>
</comment>
<dbReference type="InterPro" id="IPR036789">
    <property type="entry name" value="Ribosomal_uL6-like_a/b-dom_sf"/>
</dbReference>
<dbReference type="AlphaFoldDB" id="F7XMP7"/>
<dbReference type="EMBL" id="CP002101">
    <property type="protein sequence ID" value="AEH61067.1"/>
    <property type="molecule type" value="Genomic_DNA"/>
</dbReference>
<dbReference type="PIRSF" id="PIRSF002162">
    <property type="entry name" value="Ribosomal_L6"/>
    <property type="match status" value="1"/>
</dbReference>
<dbReference type="GO" id="GO:0022625">
    <property type="term" value="C:cytosolic large ribosomal subunit"/>
    <property type="evidence" value="ECO:0007669"/>
    <property type="project" value="UniProtKB-UniRule"/>
</dbReference>
<reference evidence="7" key="1">
    <citation type="submission" date="2010-07" db="EMBL/GenBank/DDBJ databases">
        <title>The complete genome of Methanosalsum zhilinae DSM 4017.</title>
        <authorList>
            <consortium name="US DOE Joint Genome Institute (JGI-PGF)"/>
            <person name="Lucas S."/>
            <person name="Copeland A."/>
            <person name="Lapidus A."/>
            <person name="Glavina del Rio T."/>
            <person name="Dalin E."/>
            <person name="Tice H."/>
            <person name="Bruce D."/>
            <person name="Goodwin L."/>
            <person name="Pitluck S."/>
            <person name="Kyrpides N."/>
            <person name="Mavromatis K."/>
            <person name="Ovchinnikova G."/>
            <person name="Daligault H."/>
            <person name="Detter J.C."/>
            <person name="Han C."/>
            <person name="Tapia R."/>
            <person name="Larimer F."/>
            <person name="Land M."/>
            <person name="Hauser L."/>
            <person name="Markowitz V."/>
            <person name="Cheng J.-F."/>
            <person name="Hugenholtz P."/>
            <person name="Woyke T."/>
            <person name="Wu D."/>
            <person name="Spring S."/>
            <person name="Schueler E."/>
            <person name="Brambilla E."/>
            <person name="Klenk H.-P."/>
            <person name="Eisen J.A."/>
        </authorList>
    </citation>
    <scope>NUCLEOTIDE SEQUENCE</scope>
    <source>
        <strain evidence="7">DSM 4017</strain>
    </source>
</reference>
<dbReference type="Gene3D" id="3.90.930.12">
    <property type="entry name" value="Ribosomal protein L6, alpha-beta domain"/>
    <property type="match status" value="2"/>
</dbReference>
<feature type="domain" description="Large ribosomal subunit protein uL6 alpha-beta" evidence="6">
    <location>
        <begin position="11"/>
        <end position="83"/>
    </location>
</feature>
<keyword evidence="1 5" id="KW-0699">rRNA-binding</keyword>
<sequence length="177" mass="19773">MAKEITKVVPIPDDVTVTFEGNILKASGEKGSNERHFWYPGISIEIADSEIIVDAVSNKKTQKAMVGTIASHMRNMIKGVTEGFEYKMKVVYSHFPMQLKVEGNKLVVNNFLGEKKPRSARIVGDTTVKTSGDEIIIEGINKEDVGQTAANIEQLTRIKKFDPRVFQDGIYLTEKRV</sequence>
<keyword evidence="8" id="KW-1185">Reference proteome</keyword>
<dbReference type="InterPro" id="IPR002359">
    <property type="entry name" value="Ribosomal_uL6_CS2"/>
</dbReference>
<protein>
    <recommendedName>
        <fullName evidence="5">Large ribosomal subunit protein uL6</fullName>
    </recommendedName>
</protein>
<dbReference type="PANTHER" id="PTHR11655:SF16">
    <property type="entry name" value="60S RIBOSOMAL PROTEIN L9"/>
    <property type="match status" value="1"/>
</dbReference>
<dbReference type="GO" id="GO:0002181">
    <property type="term" value="P:cytoplasmic translation"/>
    <property type="evidence" value="ECO:0007669"/>
    <property type="project" value="TreeGrafter"/>
</dbReference>
<evidence type="ECO:0000313" key="7">
    <source>
        <dbReference type="EMBL" id="AEH61067.1"/>
    </source>
</evidence>
<organism evidence="7 8">
    <name type="scientific">Methanosalsum zhilinae (strain DSM 4017 / NBRC 107636 / OCM 62 / WeN5)</name>
    <name type="common">Methanohalophilus zhilinae</name>
    <dbReference type="NCBI Taxonomy" id="679901"/>
    <lineage>
        <taxon>Archaea</taxon>
        <taxon>Methanobacteriati</taxon>
        <taxon>Methanobacteriota</taxon>
        <taxon>Stenosarchaea group</taxon>
        <taxon>Methanomicrobia</taxon>
        <taxon>Methanosarcinales</taxon>
        <taxon>Methanosarcinaceae</taxon>
        <taxon>Methanosalsum</taxon>
    </lineage>
</organism>
<dbReference type="PROSITE" id="PS00700">
    <property type="entry name" value="RIBOSOMAL_L6_2"/>
    <property type="match status" value="1"/>
</dbReference>
<evidence type="ECO:0000259" key="6">
    <source>
        <dbReference type="Pfam" id="PF00347"/>
    </source>
</evidence>
<dbReference type="PANTHER" id="PTHR11655">
    <property type="entry name" value="60S/50S RIBOSOMAL PROTEIN L6/L9"/>
    <property type="match status" value="1"/>
</dbReference>
<dbReference type="GO" id="GO:0019843">
    <property type="term" value="F:rRNA binding"/>
    <property type="evidence" value="ECO:0007669"/>
    <property type="project" value="UniProtKB-UniRule"/>
</dbReference>
<accession>F7XMP7</accession>
<keyword evidence="3 5" id="KW-0689">Ribosomal protein</keyword>
<dbReference type="GeneID" id="10822848"/>
<keyword evidence="2 5" id="KW-0694">RNA-binding</keyword>
<keyword evidence="4 5" id="KW-0687">Ribonucleoprotein</keyword>
<evidence type="ECO:0000313" key="8">
    <source>
        <dbReference type="Proteomes" id="UP000006622"/>
    </source>
</evidence>